<evidence type="ECO:0000313" key="5">
    <source>
        <dbReference type="Proteomes" id="UP000323011"/>
    </source>
</evidence>
<dbReference type="Proteomes" id="UP000323011">
    <property type="component" value="Unassembled WGS sequence"/>
</dbReference>
<dbReference type="InterPro" id="IPR033362">
    <property type="entry name" value="SSNA1_fam"/>
</dbReference>
<dbReference type="PANTHER" id="PTHR28661:SF1">
    <property type="entry name" value="MICROTUBULE NUCLEATION FACTOR SSNA1"/>
    <property type="match status" value="1"/>
</dbReference>
<organism evidence="4 5">
    <name type="scientific">Cafeteria roenbergensis</name>
    <name type="common">Marine flagellate</name>
    <dbReference type="NCBI Taxonomy" id="33653"/>
    <lineage>
        <taxon>Eukaryota</taxon>
        <taxon>Sar</taxon>
        <taxon>Stramenopiles</taxon>
        <taxon>Bigyra</taxon>
        <taxon>Opalozoa</taxon>
        <taxon>Bicosoecida</taxon>
        <taxon>Cafeteriaceae</taxon>
        <taxon>Cafeteria</taxon>
    </lineage>
</organism>
<evidence type="ECO:0000256" key="2">
    <source>
        <dbReference type="SAM" id="MobiDB-lite"/>
    </source>
</evidence>
<name>A0A5A8CUC3_CAFRO</name>
<protein>
    <submittedName>
        <fullName evidence="4">Uncharacterized protein</fullName>
    </submittedName>
</protein>
<feature type="coiled-coil region" evidence="1">
    <location>
        <begin position="10"/>
        <end position="51"/>
    </location>
</feature>
<dbReference type="GO" id="GO:0036064">
    <property type="term" value="C:ciliary basal body"/>
    <property type="evidence" value="ECO:0007669"/>
    <property type="project" value="TreeGrafter"/>
</dbReference>
<comment type="caution">
    <text evidence="4">The sequence shown here is derived from an EMBL/GenBank/DDBJ whole genome shotgun (WGS) entry which is preliminary data.</text>
</comment>
<dbReference type="EMBL" id="VLTM01000101">
    <property type="protein sequence ID" value="KAA0153276.1"/>
    <property type="molecule type" value="Genomic_DNA"/>
</dbReference>
<keyword evidence="1" id="KW-0175">Coiled coil</keyword>
<sequence>MSGYPASGGLDELSRCIESLREKRDEVNRSLMRQEEEKGRLQQQLRTIKARLDEIGGGMAEESAYRDELDTTIRESESALMKIMESSQTLLSVVQREQHAMNSRHATAFTEDADDAPEWGVRRADDYGHDDDYDRPSRSRGRGGGSGAGAAAAASGHHGGPPPGWH</sequence>
<dbReference type="EMBL" id="VLTN01000003">
    <property type="protein sequence ID" value="KAA0156683.1"/>
    <property type="molecule type" value="Genomic_DNA"/>
</dbReference>
<dbReference type="Proteomes" id="UP000325113">
    <property type="component" value="Unassembled WGS sequence"/>
</dbReference>
<evidence type="ECO:0000313" key="6">
    <source>
        <dbReference type="Proteomes" id="UP000325113"/>
    </source>
</evidence>
<evidence type="ECO:0000256" key="1">
    <source>
        <dbReference type="SAM" id="Coils"/>
    </source>
</evidence>
<reference evidence="5 6" key="1">
    <citation type="submission" date="2019-07" db="EMBL/GenBank/DDBJ databases">
        <title>Genomes of Cafeteria roenbergensis.</title>
        <authorList>
            <person name="Fischer M.G."/>
            <person name="Hackl T."/>
            <person name="Roman M."/>
        </authorList>
    </citation>
    <scope>NUCLEOTIDE SEQUENCE [LARGE SCALE GENOMIC DNA]</scope>
    <source>
        <strain evidence="4 5">BVI</strain>
        <strain evidence="3 6">Cflag</strain>
    </source>
</reference>
<gene>
    <name evidence="4" type="ORF">FNF29_00794</name>
    <name evidence="3" type="ORF">FNF31_06520</name>
</gene>
<feature type="region of interest" description="Disordered" evidence="2">
    <location>
        <begin position="95"/>
        <end position="166"/>
    </location>
</feature>
<proteinExistence type="predicted"/>
<evidence type="ECO:0000313" key="4">
    <source>
        <dbReference type="EMBL" id="KAA0156683.1"/>
    </source>
</evidence>
<keyword evidence="5" id="KW-1185">Reference proteome</keyword>
<accession>A0A5A8CUC3</accession>
<dbReference type="AlphaFoldDB" id="A0A5A8CUC3"/>
<evidence type="ECO:0000313" key="3">
    <source>
        <dbReference type="EMBL" id="KAA0153276.1"/>
    </source>
</evidence>
<feature type="compositionally biased region" description="Basic and acidic residues" evidence="2">
    <location>
        <begin position="120"/>
        <end position="137"/>
    </location>
</feature>
<dbReference type="PANTHER" id="PTHR28661">
    <property type="entry name" value="SJOEGREN SYNDROME NUCLEAR AUTOANTIGEN 1"/>
    <property type="match status" value="1"/>
</dbReference>